<dbReference type="Proteomes" id="UP000001685">
    <property type="component" value="Chromosome"/>
</dbReference>
<protein>
    <recommendedName>
        <fullName evidence="4">Large membrane protein</fullName>
    </recommendedName>
</protein>
<dbReference type="EMBL" id="AP009493">
    <property type="protein sequence ID" value="BAG22177.1"/>
    <property type="molecule type" value="Genomic_DNA"/>
</dbReference>
<dbReference type="KEGG" id="sgr:SGR_5348"/>
<accession>B1VZQ2</accession>
<gene>
    <name evidence="2" type="ordered locus">SGR_5348</name>
</gene>
<evidence type="ECO:0000313" key="3">
    <source>
        <dbReference type="Proteomes" id="UP000001685"/>
    </source>
</evidence>
<proteinExistence type="predicted"/>
<reference evidence="3" key="1">
    <citation type="journal article" date="2008" name="J. Bacteriol.">
        <title>Genome sequence of the streptomycin-producing microorganism Streptomyces griseus IFO 13350.</title>
        <authorList>
            <person name="Ohnishi Y."/>
            <person name="Ishikawa J."/>
            <person name="Hara H."/>
            <person name="Suzuki H."/>
            <person name="Ikenoya M."/>
            <person name="Ikeda H."/>
            <person name="Yamashita A."/>
            <person name="Hattori M."/>
            <person name="Horinouchi S."/>
        </authorList>
    </citation>
    <scope>NUCLEOTIDE SEQUENCE [LARGE SCALE GENOMIC DNA]</scope>
    <source>
        <strain evidence="3">JCM 4626 / NBRC 13350</strain>
    </source>
</reference>
<dbReference type="eggNOG" id="COG1357">
    <property type="taxonomic scope" value="Bacteria"/>
</dbReference>
<feature type="compositionally biased region" description="Pro residues" evidence="1">
    <location>
        <begin position="1"/>
        <end position="11"/>
    </location>
</feature>
<feature type="compositionally biased region" description="Low complexity" evidence="1">
    <location>
        <begin position="114"/>
        <end position="136"/>
    </location>
</feature>
<name>B1VZQ2_STRGG</name>
<organism evidence="2 3">
    <name type="scientific">Streptomyces griseus subsp. griseus (strain JCM 4626 / CBS 651.72 / NBRC 13350 / KCC S-0626 / ISP 5235)</name>
    <dbReference type="NCBI Taxonomy" id="455632"/>
    <lineage>
        <taxon>Bacteria</taxon>
        <taxon>Bacillati</taxon>
        <taxon>Actinomycetota</taxon>
        <taxon>Actinomycetes</taxon>
        <taxon>Kitasatosporales</taxon>
        <taxon>Streptomycetaceae</taxon>
        <taxon>Streptomyces</taxon>
    </lineage>
</organism>
<sequence length="527" mass="52910">MPKAVPSPPGGPGRGNRTLLGPVPPVSPSGDTRLAPRRQRSRRSDPVSTERPDNDATGPRRRRPPLAVASVAAAVLLAGGGGAYWASTASGDGGTADSGSSARGEARPLALDAPAGDGPGDTSSSSDSLPPGIAPGEPDPGGPPVVYRASGELPDGPDEAAVHEARGTVASADVARLAKALGIPGSPRAEGTSWVVGDDDGPGALLKVAKQAPGTWTFARTTPAKPCEPGTMCANGASEPGGDPVSEKAAKAAAIPVLKAVGQDDAALNAGQLMGDVRVVNADPKIDGLPTYGWSTGVQVGPDGEVTGGSGHLKALEKGDAYPAVGADEALKQLNAASRGKGDGGRDIGGCATPVPLEGGPKPPADPQCVPSNGKRAPVEQTVEDAVFGLALNHVDGRPTLVPSWLFTVRQAPGGPENTVTQVAVDPEFIEQPEPPTTPSGERKVTSYGADGRTLEVTFWGGVCSTYTASAEESAGQVAISVTEKPQEGKKACIAIAKELTRTVTLQEPLGDRAVVDAASGGTVPRG</sequence>
<feature type="region of interest" description="Disordered" evidence="1">
    <location>
        <begin position="83"/>
        <end position="167"/>
    </location>
</feature>
<evidence type="ECO:0000256" key="1">
    <source>
        <dbReference type="SAM" id="MobiDB-lite"/>
    </source>
</evidence>
<evidence type="ECO:0008006" key="4">
    <source>
        <dbReference type="Google" id="ProtNLM"/>
    </source>
</evidence>
<evidence type="ECO:0000313" key="2">
    <source>
        <dbReference type="EMBL" id="BAG22177.1"/>
    </source>
</evidence>
<dbReference type="AlphaFoldDB" id="B1VZQ2"/>
<feature type="compositionally biased region" description="Basic and acidic residues" evidence="1">
    <location>
        <begin position="42"/>
        <end position="54"/>
    </location>
</feature>
<feature type="region of interest" description="Disordered" evidence="1">
    <location>
        <begin position="337"/>
        <end position="375"/>
    </location>
</feature>
<dbReference type="HOGENOM" id="CLU_027141_0_0_11"/>
<feature type="region of interest" description="Disordered" evidence="1">
    <location>
        <begin position="1"/>
        <end position="65"/>
    </location>
</feature>